<dbReference type="InterPro" id="IPR006665">
    <property type="entry name" value="OmpA-like"/>
</dbReference>
<evidence type="ECO:0000256" key="3">
    <source>
        <dbReference type="ARBA" id="ARBA00023237"/>
    </source>
</evidence>
<dbReference type="EMBL" id="NJBO01000002">
    <property type="protein sequence ID" value="TKJ43958.1"/>
    <property type="molecule type" value="Genomic_DNA"/>
</dbReference>
<accession>A0A532V9V9</accession>
<dbReference type="Proteomes" id="UP000317778">
    <property type="component" value="Unassembled WGS sequence"/>
</dbReference>
<dbReference type="AlphaFoldDB" id="A0A532V9V9"/>
<organism evidence="6 7">
    <name type="scientific">candidate division TA06 bacterium B3_TA06</name>
    <dbReference type="NCBI Taxonomy" id="2012487"/>
    <lineage>
        <taxon>Bacteria</taxon>
        <taxon>Bacteria division TA06</taxon>
    </lineage>
</organism>
<keyword evidence="3" id="KW-0998">Cell outer membrane</keyword>
<dbReference type="Pfam" id="PF13620">
    <property type="entry name" value="CarboxypepD_reg"/>
    <property type="match status" value="2"/>
</dbReference>
<dbReference type="InterPro" id="IPR006664">
    <property type="entry name" value="OMP_bac"/>
</dbReference>
<dbReference type="PANTHER" id="PTHR30329:SF21">
    <property type="entry name" value="LIPOPROTEIN YIAD-RELATED"/>
    <property type="match status" value="1"/>
</dbReference>
<evidence type="ECO:0000256" key="1">
    <source>
        <dbReference type="ARBA" id="ARBA00004442"/>
    </source>
</evidence>
<dbReference type="PRINTS" id="PR01021">
    <property type="entry name" value="OMPADOMAIN"/>
</dbReference>
<reference evidence="6 7" key="1">
    <citation type="submission" date="2017-06" db="EMBL/GenBank/DDBJ databases">
        <title>Novel microbial phyla capable of carbon fixation and sulfur reduction in deep-sea sediments.</title>
        <authorList>
            <person name="Huang J."/>
            <person name="Baker B."/>
            <person name="Wang Y."/>
        </authorList>
    </citation>
    <scope>NUCLEOTIDE SEQUENCE [LARGE SCALE GENOMIC DNA]</scope>
    <source>
        <strain evidence="6">B3_TA06</strain>
    </source>
</reference>
<dbReference type="GO" id="GO:0030246">
    <property type="term" value="F:carbohydrate binding"/>
    <property type="evidence" value="ECO:0007669"/>
    <property type="project" value="InterPro"/>
</dbReference>
<sequence length="645" mass="69598">MLKRSLVAVLLVVGIAAGFPAIGGSRGFYRVIDTKTDGYGMLSLSLHNTIQNQEVGDTSWYQLALHGGVTYAPLDWMGFWVSPTYAGWSEDFGFTNTRAGFYDTRFGLKASVLAVPVFKFGLMGLGSINTLSEEFELLHDPADTVNPGFGYGGGLLLGFDFADVSISAPFNLVFNVGYLTSTGTNVEDSLALGVGLELPAKTYAVTLEATTVQGLDALFDFNQNALRVTPGIKFTFPFGVGLDLGLDIAFGNAPTFQGILGINFVSPFLRPAPVPVGVIAGAVRDAVTEQPIAARVSFADTSIKIPEVNTNPATGVFQFENVPVGVITIVARAEGYRETSIPMVVKEDETTTQDILLMPRQTYGSITGVVKDAKTGRPLSDAQVALKGIERPPVKTDANGFYRLDSVPTGVASVEVTAAEFVPAINTVQIDVNRTSNLDVMLKTTKVVGQFIGQIKDRKTEELLAGVVRFPDTDIPPVQADATTGVFKAEIPAGTYAIIVSAEGYIEQPSPLVISEDEVTEKEFKLVKKGMTFTLRGIYFDFNKSTIKPQSYVVLDEAAKILKENPSIRVEIQGHTDSVGSDAYNQKLSEARAASVVNYFVMTHQIDPRRLVPRGYGETMPIASNTSESGRELNRRVEFVILGEM</sequence>
<evidence type="ECO:0000313" key="6">
    <source>
        <dbReference type="EMBL" id="TKJ43958.1"/>
    </source>
</evidence>
<dbReference type="PANTHER" id="PTHR30329">
    <property type="entry name" value="STATOR ELEMENT OF FLAGELLAR MOTOR COMPLEX"/>
    <property type="match status" value="1"/>
</dbReference>
<gene>
    <name evidence="6" type="ORF">CEE36_02235</name>
</gene>
<comment type="subcellular location">
    <subcellularLocation>
        <location evidence="1">Cell outer membrane</location>
    </subcellularLocation>
</comment>
<protein>
    <recommendedName>
        <fullName evidence="5">OmpA-like domain-containing protein</fullName>
    </recommendedName>
</protein>
<feature type="domain" description="OmpA-like" evidence="5">
    <location>
        <begin position="527"/>
        <end position="645"/>
    </location>
</feature>
<dbReference type="Gene3D" id="3.30.1330.60">
    <property type="entry name" value="OmpA-like domain"/>
    <property type="match status" value="1"/>
</dbReference>
<dbReference type="CDD" id="cd07185">
    <property type="entry name" value="OmpA_C-like"/>
    <property type="match status" value="1"/>
</dbReference>
<proteinExistence type="predicted"/>
<evidence type="ECO:0000256" key="2">
    <source>
        <dbReference type="ARBA" id="ARBA00023136"/>
    </source>
</evidence>
<dbReference type="PROSITE" id="PS01068">
    <property type="entry name" value="OMPA_1"/>
    <property type="match status" value="1"/>
</dbReference>
<dbReference type="InterPro" id="IPR050330">
    <property type="entry name" value="Bact_OuterMem_StrucFunc"/>
</dbReference>
<dbReference type="InterPro" id="IPR008969">
    <property type="entry name" value="CarboxyPept-like_regulatory"/>
</dbReference>
<evidence type="ECO:0000256" key="4">
    <source>
        <dbReference type="PROSITE-ProRule" id="PRU00473"/>
    </source>
</evidence>
<dbReference type="SUPFAM" id="SSF49452">
    <property type="entry name" value="Starch-binding domain-like"/>
    <property type="match status" value="2"/>
</dbReference>
<dbReference type="GO" id="GO:0009279">
    <property type="term" value="C:cell outer membrane"/>
    <property type="evidence" value="ECO:0007669"/>
    <property type="project" value="UniProtKB-SubCell"/>
</dbReference>
<dbReference type="PROSITE" id="PS51123">
    <property type="entry name" value="OMPA_2"/>
    <property type="match status" value="1"/>
</dbReference>
<keyword evidence="2 4" id="KW-0472">Membrane</keyword>
<comment type="caution">
    <text evidence="6">The sequence shown here is derived from an EMBL/GenBank/DDBJ whole genome shotgun (WGS) entry which is preliminary data.</text>
</comment>
<dbReference type="InterPro" id="IPR006690">
    <property type="entry name" value="OMPA-like_CS"/>
</dbReference>
<dbReference type="InterPro" id="IPR036737">
    <property type="entry name" value="OmpA-like_sf"/>
</dbReference>
<evidence type="ECO:0000259" key="5">
    <source>
        <dbReference type="PROSITE" id="PS51123"/>
    </source>
</evidence>
<dbReference type="Gene3D" id="2.60.40.1120">
    <property type="entry name" value="Carboxypeptidase-like, regulatory domain"/>
    <property type="match status" value="3"/>
</dbReference>
<name>A0A532V9V9_UNCT6</name>
<dbReference type="SUPFAM" id="SSF49464">
    <property type="entry name" value="Carboxypeptidase regulatory domain-like"/>
    <property type="match status" value="1"/>
</dbReference>
<dbReference type="InterPro" id="IPR013784">
    <property type="entry name" value="Carb-bd-like_fold"/>
</dbReference>
<dbReference type="SUPFAM" id="SSF103088">
    <property type="entry name" value="OmpA-like"/>
    <property type="match status" value="1"/>
</dbReference>
<evidence type="ECO:0000313" key="7">
    <source>
        <dbReference type="Proteomes" id="UP000317778"/>
    </source>
</evidence>
<dbReference type="Pfam" id="PF00691">
    <property type="entry name" value="OmpA"/>
    <property type="match status" value="1"/>
</dbReference>